<dbReference type="SUPFAM" id="SSF88659">
    <property type="entry name" value="Sigma3 and sigma4 domains of RNA polymerase sigma factors"/>
    <property type="match status" value="1"/>
</dbReference>
<protein>
    <submittedName>
        <fullName evidence="1">RNA polymerase, sigma-24 subunit, ECF subfamily (Modular protein)</fullName>
    </submittedName>
</protein>
<organism evidence="1 2">
    <name type="scientific">Nitrolancea hollandica Lb</name>
    <dbReference type="NCBI Taxonomy" id="1129897"/>
    <lineage>
        <taxon>Bacteria</taxon>
        <taxon>Pseudomonadati</taxon>
        <taxon>Thermomicrobiota</taxon>
        <taxon>Thermomicrobia</taxon>
        <taxon>Sphaerobacterales</taxon>
        <taxon>Sphaerobacterineae</taxon>
        <taxon>Sphaerobacteraceae</taxon>
        <taxon>Nitrolancea</taxon>
    </lineage>
</organism>
<dbReference type="GO" id="GO:0006352">
    <property type="term" value="P:DNA-templated transcription initiation"/>
    <property type="evidence" value="ECO:0007669"/>
    <property type="project" value="InterPro"/>
</dbReference>
<accession>I4EIN6</accession>
<dbReference type="EMBL" id="CAGS01000288">
    <property type="protein sequence ID" value="CCF84548.1"/>
    <property type="molecule type" value="Genomic_DNA"/>
</dbReference>
<evidence type="ECO:0000313" key="2">
    <source>
        <dbReference type="Proteomes" id="UP000004221"/>
    </source>
</evidence>
<sequence>MGDREHESRSIRWVCDCSRPPILLAIYDDSGRIEIKVRDRYYIARGRLQATCPRCGTRHLLDIHQHAHQPNPRIVTVPRYLLRALKGHHRIRALKRLRHQPPGCRHVQRRYRPGSRRRDWSTMSTAPLQFDSLGDFDLTPELDASLSALAIQAKTDPAARNTLYTALYFKIFRFVRRYRYHDRLVICDLDDVTQEAFLVFCDLVWSWPGEESFPGYFLSRFPWRLARAVDVIERGWSASRLLPLASLGETAPPLDPADLFALAEIGAGLCPQDRVVLELHIGHDLRLNEVARVLGVHRRTVARAWQRITRELRLTLADPSRAPSPMRQTRYRHPVARRLNSSR</sequence>
<dbReference type="GO" id="GO:0003700">
    <property type="term" value="F:DNA-binding transcription factor activity"/>
    <property type="evidence" value="ECO:0007669"/>
    <property type="project" value="InterPro"/>
</dbReference>
<dbReference type="InterPro" id="IPR013325">
    <property type="entry name" value="RNA_pol_sigma_r2"/>
</dbReference>
<keyword evidence="2" id="KW-1185">Reference proteome</keyword>
<proteinExistence type="predicted"/>
<evidence type="ECO:0000313" key="1">
    <source>
        <dbReference type="EMBL" id="CCF84548.1"/>
    </source>
</evidence>
<dbReference type="SUPFAM" id="SSF88946">
    <property type="entry name" value="Sigma2 domain of RNA polymerase sigma factors"/>
    <property type="match status" value="1"/>
</dbReference>
<gene>
    <name evidence="1" type="ORF">NITHO_3580004</name>
</gene>
<dbReference type="OrthoDB" id="9839039at2"/>
<dbReference type="Proteomes" id="UP000004221">
    <property type="component" value="Unassembled WGS sequence"/>
</dbReference>
<dbReference type="RefSeq" id="WP_008478784.1">
    <property type="nucleotide sequence ID" value="NZ_CAGS01000288.1"/>
</dbReference>
<reference evidence="1 2" key="1">
    <citation type="journal article" date="2012" name="ISME J.">
        <title>Nitrification expanded: discovery, physiology and genomics of a nitrite-oxidizing bacterium from the phylum Chloroflexi.</title>
        <authorList>
            <person name="Sorokin D.Y."/>
            <person name="Lucker S."/>
            <person name="Vejmelkova D."/>
            <person name="Kostrikina N.A."/>
            <person name="Kleerebezem R."/>
            <person name="Rijpstra W.I."/>
            <person name="Damste J.S."/>
            <person name="Le Paslier D."/>
            <person name="Muyzer G."/>
            <person name="Wagner M."/>
            <person name="van Loosdrecht M.C."/>
            <person name="Daims H."/>
        </authorList>
    </citation>
    <scope>NUCLEOTIDE SEQUENCE [LARGE SCALE GENOMIC DNA]</scope>
    <source>
        <strain evidence="2">none</strain>
    </source>
</reference>
<comment type="caution">
    <text evidence="1">The sequence shown here is derived from an EMBL/GenBank/DDBJ whole genome shotgun (WGS) entry which is preliminary data.</text>
</comment>
<name>I4EIN6_9BACT</name>
<dbReference type="Gene3D" id="1.10.1740.10">
    <property type="match status" value="1"/>
</dbReference>
<dbReference type="AlphaFoldDB" id="I4EIN6"/>
<dbReference type="InterPro" id="IPR013324">
    <property type="entry name" value="RNA_pol_sigma_r3/r4-like"/>
</dbReference>
<dbReference type="Gene3D" id="1.10.10.10">
    <property type="entry name" value="Winged helix-like DNA-binding domain superfamily/Winged helix DNA-binding domain"/>
    <property type="match status" value="1"/>
</dbReference>
<dbReference type="InterPro" id="IPR036388">
    <property type="entry name" value="WH-like_DNA-bd_sf"/>
</dbReference>